<dbReference type="Pfam" id="PF05504">
    <property type="entry name" value="Spore_GerAC"/>
    <property type="match status" value="1"/>
</dbReference>
<dbReference type="PROSITE" id="PS51257">
    <property type="entry name" value="PROKAR_LIPOPROTEIN"/>
    <property type="match status" value="1"/>
</dbReference>
<keyword evidence="6" id="KW-0564">Palmitate</keyword>
<comment type="subcellular location">
    <subcellularLocation>
        <location evidence="1">Membrane</location>
        <topology evidence="1">Lipid-anchor</topology>
    </subcellularLocation>
</comment>
<dbReference type="InterPro" id="IPR046953">
    <property type="entry name" value="Spore_GerAC-like_C"/>
</dbReference>
<evidence type="ECO:0000256" key="3">
    <source>
        <dbReference type="ARBA" id="ARBA00022544"/>
    </source>
</evidence>
<accession>A0A6I5ZN21</accession>
<organism evidence="10 11">
    <name type="scientific">Neomoorella glycerini</name>
    <dbReference type="NCBI Taxonomy" id="55779"/>
    <lineage>
        <taxon>Bacteria</taxon>
        <taxon>Bacillati</taxon>
        <taxon>Bacillota</taxon>
        <taxon>Clostridia</taxon>
        <taxon>Neomoorellales</taxon>
        <taxon>Neomoorellaceae</taxon>
        <taxon>Neomoorella</taxon>
    </lineage>
</organism>
<evidence type="ECO:0000256" key="1">
    <source>
        <dbReference type="ARBA" id="ARBA00004635"/>
    </source>
</evidence>
<dbReference type="PANTHER" id="PTHR35789:SF1">
    <property type="entry name" value="SPORE GERMINATION PROTEIN B3"/>
    <property type="match status" value="1"/>
</dbReference>
<evidence type="ECO:0000313" key="11">
    <source>
        <dbReference type="Proteomes" id="UP000425916"/>
    </source>
</evidence>
<evidence type="ECO:0000259" key="9">
    <source>
        <dbReference type="Pfam" id="PF25198"/>
    </source>
</evidence>
<dbReference type="RefSeq" id="WP_156271416.1">
    <property type="nucleotide sequence ID" value="NZ_CP046244.1"/>
</dbReference>
<gene>
    <name evidence="10" type="primary">gerBC_1</name>
    <name evidence="10" type="ORF">MGLY_02990</name>
</gene>
<keyword evidence="5" id="KW-0472">Membrane</keyword>
<dbReference type="InterPro" id="IPR038501">
    <property type="entry name" value="Spore_GerAC_C_sf"/>
</dbReference>
<dbReference type="EMBL" id="CP046244">
    <property type="protein sequence ID" value="QGP90977.1"/>
    <property type="molecule type" value="Genomic_DNA"/>
</dbReference>
<protein>
    <submittedName>
        <fullName evidence="10">Spore germination protein B3</fullName>
    </submittedName>
</protein>
<sequence>MNRGSLYRAGLFLLLLTIITAGCWDNKDLERRALVLGAAVDLTAAGGDLAVTELWKITLEMPVLRRMVTRGGGGGGGGGGEGQDENTMPTWRLTLTGTTFAEAINKAATRSERTLFFGHQKILLMGEELARRGDLQSVLDWWARNRESYLAIEVLLAEGPAGGIMEARPKFARSVSLFLHEQAQQVIKTSRFVKHSLAEVLAALDAGRDILLARVKMGPRQELEVSGAGVIREGRLAGWLTPAETQAALWITGETKGCDILVVPVPELQQTLSVEFGKLQAEVKPLMEEDKLSFTIKIKVEGKIAEKMGNPKLLAAADLQQVENRAARLMEERIRQVLGKLQQQYQADVLGFGRKVEKVRPRQWEAMKGQWRQIYASLPVTVQVKVNIRRTGMVS</sequence>
<feature type="domain" description="Spore germination GerAC-like C-terminal" evidence="8">
    <location>
        <begin position="226"/>
        <end position="392"/>
    </location>
</feature>
<comment type="similarity">
    <text evidence="2">Belongs to the GerABKC lipoprotein family.</text>
</comment>
<evidence type="ECO:0000313" key="10">
    <source>
        <dbReference type="EMBL" id="QGP90977.1"/>
    </source>
</evidence>
<evidence type="ECO:0000256" key="7">
    <source>
        <dbReference type="ARBA" id="ARBA00023288"/>
    </source>
</evidence>
<keyword evidence="3" id="KW-0309">Germination</keyword>
<dbReference type="InterPro" id="IPR057336">
    <property type="entry name" value="GerAC_N"/>
</dbReference>
<keyword evidence="4" id="KW-0732">Signal</keyword>
<dbReference type="AlphaFoldDB" id="A0A6I5ZN21"/>
<proteinExistence type="inferred from homology"/>
<dbReference type="Proteomes" id="UP000425916">
    <property type="component" value="Chromosome"/>
</dbReference>
<reference evidence="10 11" key="1">
    <citation type="submission" date="2019-11" db="EMBL/GenBank/DDBJ databases">
        <title>Genome sequence of Moorella glycerini DSM11254.</title>
        <authorList>
            <person name="Poehlein A."/>
            <person name="Boeer T."/>
            <person name="Daniel R."/>
        </authorList>
    </citation>
    <scope>NUCLEOTIDE SEQUENCE [LARGE SCALE GENOMIC DNA]</scope>
    <source>
        <strain evidence="10 11">DSM 11254</strain>
    </source>
</reference>
<dbReference type="InterPro" id="IPR008844">
    <property type="entry name" value="Spore_GerAC-like"/>
</dbReference>
<evidence type="ECO:0000256" key="4">
    <source>
        <dbReference type="ARBA" id="ARBA00022729"/>
    </source>
</evidence>
<dbReference type="NCBIfam" id="TIGR02887">
    <property type="entry name" value="spore_ger_x_C"/>
    <property type="match status" value="1"/>
</dbReference>
<dbReference type="GO" id="GO:0009847">
    <property type="term" value="P:spore germination"/>
    <property type="evidence" value="ECO:0007669"/>
    <property type="project" value="InterPro"/>
</dbReference>
<keyword evidence="11" id="KW-1185">Reference proteome</keyword>
<evidence type="ECO:0000256" key="6">
    <source>
        <dbReference type="ARBA" id="ARBA00023139"/>
    </source>
</evidence>
<dbReference type="Pfam" id="PF25198">
    <property type="entry name" value="Spore_GerAC_N"/>
    <property type="match status" value="1"/>
</dbReference>
<evidence type="ECO:0000256" key="5">
    <source>
        <dbReference type="ARBA" id="ARBA00023136"/>
    </source>
</evidence>
<dbReference type="OrthoDB" id="2569624at2"/>
<dbReference type="Gene3D" id="3.30.300.210">
    <property type="entry name" value="Nutrient germinant receptor protein C, domain 3"/>
    <property type="match status" value="1"/>
</dbReference>
<keyword evidence="7" id="KW-0449">Lipoprotein</keyword>
<evidence type="ECO:0000256" key="2">
    <source>
        <dbReference type="ARBA" id="ARBA00007886"/>
    </source>
</evidence>
<feature type="domain" description="Spore germination protein N-terminal" evidence="9">
    <location>
        <begin position="25"/>
        <end position="216"/>
    </location>
</feature>
<name>A0A6I5ZN21_9FIRM</name>
<dbReference type="GO" id="GO:0016020">
    <property type="term" value="C:membrane"/>
    <property type="evidence" value="ECO:0007669"/>
    <property type="project" value="UniProtKB-SubCell"/>
</dbReference>
<dbReference type="PANTHER" id="PTHR35789">
    <property type="entry name" value="SPORE GERMINATION PROTEIN B3"/>
    <property type="match status" value="1"/>
</dbReference>
<evidence type="ECO:0000259" key="8">
    <source>
        <dbReference type="Pfam" id="PF05504"/>
    </source>
</evidence>